<proteinExistence type="predicted"/>
<accession>A0A1V0M5K6</accession>
<dbReference type="CDD" id="cd06974">
    <property type="entry name" value="TerD_like"/>
    <property type="match status" value="1"/>
</dbReference>
<dbReference type="PANTHER" id="PTHR32097:SF3">
    <property type="entry name" value="TELLURITE RESISTANCE PROTEIN"/>
    <property type="match status" value="1"/>
</dbReference>
<evidence type="ECO:0000259" key="2">
    <source>
        <dbReference type="Pfam" id="PF02342"/>
    </source>
</evidence>
<dbReference type="PANTHER" id="PTHR32097">
    <property type="entry name" value="CAMP-BINDING PROTEIN 1-RELATED"/>
    <property type="match status" value="1"/>
</dbReference>
<evidence type="ECO:0000256" key="1">
    <source>
        <dbReference type="ARBA" id="ARBA00022686"/>
    </source>
</evidence>
<dbReference type="GO" id="GO:0046690">
    <property type="term" value="P:response to tellurium ion"/>
    <property type="evidence" value="ECO:0007669"/>
    <property type="project" value="UniProtKB-KW"/>
</dbReference>
<dbReference type="Pfam" id="PF02342">
    <property type="entry name" value="TerD"/>
    <property type="match status" value="1"/>
</dbReference>
<keyword evidence="3" id="KW-0614">Plasmid</keyword>
<organism evidence="3">
    <name type="scientific">Pseudomonas aeruginosa</name>
    <dbReference type="NCBI Taxonomy" id="287"/>
    <lineage>
        <taxon>Bacteria</taxon>
        <taxon>Pseudomonadati</taxon>
        <taxon>Pseudomonadota</taxon>
        <taxon>Gammaproteobacteria</taxon>
        <taxon>Pseudomonadales</taxon>
        <taxon>Pseudomonadaceae</taxon>
        <taxon>Pseudomonas</taxon>
    </lineage>
</organism>
<geneLocation type="plasmid" evidence="3">
    <name>pJB37</name>
</geneLocation>
<keyword evidence="1" id="KW-0778">Tellurium resistance</keyword>
<dbReference type="AlphaFoldDB" id="A0A1V0M5K6"/>
<feature type="domain" description="TerD" evidence="2">
    <location>
        <begin position="30"/>
        <end position="192"/>
    </location>
</feature>
<dbReference type="InterPro" id="IPR051324">
    <property type="entry name" value="Stress/Tellurium_Resist"/>
</dbReference>
<evidence type="ECO:0000313" key="3">
    <source>
        <dbReference type="EMBL" id="ARD70179.1"/>
    </source>
</evidence>
<name>A0A1V0M5K6_PSEAI</name>
<sequence>MHIQATRVPGRGSIPSSPWCTLDFSRKHSMQISQGQRIPLSNLIQGRTLSVAIQIKSSPTVDLACFALDAFGKLSDARNLIFYNQRISPCGSLRQVGAQFSLKLSGLPSSIERLVFTASIDGEGAMGNIRPSTFVIKDRTGEIVATCPFAGNIFGAEKSIMVADLYRDDGHWHLASNLQGFDEDLTALVRHYRGRC</sequence>
<dbReference type="Gene3D" id="2.60.60.30">
    <property type="entry name" value="sav2460 like domains"/>
    <property type="match status" value="1"/>
</dbReference>
<reference evidence="3" key="1">
    <citation type="submission" date="2017-01" db="EMBL/GenBank/DDBJ databases">
        <title>Complete nucleotide sequence of an IncP-2 blaVIM-2-harboring megaplasmid from Pseudomonas aeruginosa.</title>
        <authorList>
            <person name="Botelho J."/>
            <person name="Grosso F."/>
            <person name="Mabrouk A."/>
            <person name="Peixe L."/>
        </authorList>
    </citation>
    <scope>NUCLEOTIDE SEQUENCE</scope>
    <source>
        <strain evidence="3">FFUP_PS_37</strain>
        <plasmid evidence="3">pJB37</plasmid>
    </source>
</reference>
<protein>
    <submittedName>
        <fullName evidence="3">Tellurium resistance protein</fullName>
    </submittedName>
</protein>
<dbReference type="EMBL" id="KY494864">
    <property type="protein sequence ID" value="ARD70179.1"/>
    <property type="molecule type" value="Genomic_DNA"/>
</dbReference>
<dbReference type="InterPro" id="IPR003325">
    <property type="entry name" value="TerD"/>
</dbReference>